<proteinExistence type="predicted"/>
<dbReference type="PANTHER" id="PTHR47816">
    <property type="entry name" value="RIBOSOMAL RNA SMALL SUBUNIT METHYLTRANSFERASE C"/>
    <property type="match status" value="1"/>
</dbReference>
<dbReference type="PANTHER" id="PTHR47816:SF4">
    <property type="entry name" value="RIBOSOMAL RNA SMALL SUBUNIT METHYLTRANSFERASE C"/>
    <property type="match status" value="1"/>
</dbReference>
<dbReference type="Pfam" id="PF05175">
    <property type="entry name" value="MTS"/>
    <property type="match status" value="1"/>
</dbReference>
<keyword evidence="1" id="KW-0963">Cytoplasm</keyword>
<dbReference type="InterPro" id="IPR046977">
    <property type="entry name" value="RsmC/RlmG"/>
</dbReference>
<keyword evidence="4 7" id="KW-0808">Transferase</keyword>
<dbReference type="AlphaFoldDB" id="A0A840NQL5"/>
<evidence type="ECO:0000259" key="6">
    <source>
        <dbReference type="Pfam" id="PF05175"/>
    </source>
</evidence>
<keyword evidence="5" id="KW-0949">S-adenosyl-L-methionine</keyword>
<sequence>MKKTNPKTSAVVKKQKNNLPFVTKQNAILITEWHFSLKETHVFLFLPFEKHALPLPDSSQSWLSFGLTEIPAQEWTKNLKVITPWRQDFLKFSNAQFHCFPQVDKTFTYDGAFLHLSKYRGFNQNCFLDLLECVKPGGWIVIGGNKTVGAASMMKWVKTLVPITDKLSKNHGLVFWLQVPQQIEKQSIAQLRSLPLTFENKFQTTSGMFSHGRIDPGSAVLALHMRKVISGKTADFGAGWGFLSYAALEKSEKLTTLDLYEADYNALRAAKQNLKHIAAPCPIHFYWHDVVYEPITNLYDTIVSNPPFHTQQTTDISLGQHFIINAAKYLRPGGKLLLVANRHLPYETVLKNIFRTVLIHEKNHSFKVIEAHR</sequence>
<dbReference type="GO" id="GO:0052914">
    <property type="term" value="F:16S rRNA (guanine(1207)-N(2))-methyltransferase activity"/>
    <property type="evidence" value="ECO:0007669"/>
    <property type="project" value="UniProtKB-EC"/>
</dbReference>
<keyword evidence="8" id="KW-1185">Reference proteome</keyword>
<reference evidence="7 8" key="1">
    <citation type="submission" date="2020-08" db="EMBL/GenBank/DDBJ databases">
        <title>Genomic Encyclopedia of Type Strains, Phase IV (KMG-IV): sequencing the most valuable type-strain genomes for metagenomic binning, comparative biology and taxonomic classification.</title>
        <authorList>
            <person name="Goeker M."/>
        </authorList>
    </citation>
    <scope>NUCLEOTIDE SEQUENCE [LARGE SCALE GENOMIC DNA]</scope>
    <source>
        <strain evidence="7 8">DSM 28538</strain>
    </source>
</reference>
<dbReference type="Proteomes" id="UP000561417">
    <property type="component" value="Unassembled WGS sequence"/>
</dbReference>
<dbReference type="InterPro" id="IPR007848">
    <property type="entry name" value="Small_mtfrase_dom"/>
</dbReference>
<dbReference type="SUPFAM" id="SSF53335">
    <property type="entry name" value="S-adenosyl-L-methionine-dependent methyltransferases"/>
    <property type="match status" value="1"/>
</dbReference>
<dbReference type="EC" id="2.1.1.172" evidence="7"/>
<dbReference type="CDD" id="cd02440">
    <property type="entry name" value="AdoMet_MTases"/>
    <property type="match status" value="1"/>
</dbReference>
<dbReference type="PROSITE" id="PS00092">
    <property type="entry name" value="N6_MTASE"/>
    <property type="match status" value="1"/>
</dbReference>
<evidence type="ECO:0000256" key="3">
    <source>
        <dbReference type="ARBA" id="ARBA00022603"/>
    </source>
</evidence>
<feature type="domain" description="Methyltransferase small" evidence="6">
    <location>
        <begin position="200"/>
        <end position="369"/>
    </location>
</feature>
<name>A0A840NQL5_9HYPH</name>
<evidence type="ECO:0000256" key="2">
    <source>
        <dbReference type="ARBA" id="ARBA00022552"/>
    </source>
</evidence>
<comment type="caution">
    <text evidence="7">The sequence shown here is derived from an EMBL/GenBank/DDBJ whole genome shotgun (WGS) entry which is preliminary data.</text>
</comment>
<evidence type="ECO:0000313" key="7">
    <source>
        <dbReference type="EMBL" id="MBB5073371.1"/>
    </source>
</evidence>
<evidence type="ECO:0000256" key="4">
    <source>
        <dbReference type="ARBA" id="ARBA00022679"/>
    </source>
</evidence>
<gene>
    <name evidence="7" type="ORF">HNQ69_000492</name>
</gene>
<dbReference type="InterPro" id="IPR002052">
    <property type="entry name" value="DNA_methylase_N6_adenine_CS"/>
</dbReference>
<evidence type="ECO:0000313" key="8">
    <source>
        <dbReference type="Proteomes" id="UP000561417"/>
    </source>
</evidence>
<accession>A0A840NQL5</accession>
<organism evidence="7 8">
    <name type="scientific">Bartonella callosciuri</name>
    <dbReference type="NCBI Taxonomy" id="686223"/>
    <lineage>
        <taxon>Bacteria</taxon>
        <taxon>Pseudomonadati</taxon>
        <taxon>Pseudomonadota</taxon>
        <taxon>Alphaproteobacteria</taxon>
        <taxon>Hyphomicrobiales</taxon>
        <taxon>Bartonellaceae</taxon>
        <taxon>Bartonella</taxon>
    </lineage>
</organism>
<dbReference type="GO" id="GO:0003676">
    <property type="term" value="F:nucleic acid binding"/>
    <property type="evidence" value="ECO:0007669"/>
    <property type="project" value="InterPro"/>
</dbReference>
<protein>
    <submittedName>
        <fullName evidence="7">16S rRNA (Guanine1207-N2)-methyltransferase</fullName>
        <ecNumber evidence="7">2.1.1.172</ecNumber>
    </submittedName>
</protein>
<dbReference type="Gene3D" id="3.40.50.150">
    <property type="entry name" value="Vaccinia Virus protein VP39"/>
    <property type="match status" value="2"/>
</dbReference>
<keyword evidence="3 7" id="KW-0489">Methyltransferase</keyword>
<keyword evidence="2" id="KW-0698">rRNA processing</keyword>
<evidence type="ECO:0000256" key="1">
    <source>
        <dbReference type="ARBA" id="ARBA00022490"/>
    </source>
</evidence>
<evidence type="ECO:0000256" key="5">
    <source>
        <dbReference type="ARBA" id="ARBA00022691"/>
    </source>
</evidence>
<dbReference type="InterPro" id="IPR029063">
    <property type="entry name" value="SAM-dependent_MTases_sf"/>
</dbReference>
<dbReference type="EMBL" id="JACHIM010000002">
    <property type="protein sequence ID" value="MBB5073371.1"/>
    <property type="molecule type" value="Genomic_DNA"/>
</dbReference>